<comment type="catalytic activity">
    <reaction evidence="15 18">
        <text>4 Fe(II)-[cytochrome c] + O2 + 8 H(+)(in) = 4 Fe(III)-[cytochrome c] + 2 H2O + 4 H(+)(out)</text>
        <dbReference type="Rhea" id="RHEA:11436"/>
        <dbReference type="Rhea" id="RHEA-COMP:10350"/>
        <dbReference type="Rhea" id="RHEA-COMP:14399"/>
        <dbReference type="ChEBI" id="CHEBI:15377"/>
        <dbReference type="ChEBI" id="CHEBI:15378"/>
        <dbReference type="ChEBI" id="CHEBI:15379"/>
        <dbReference type="ChEBI" id="CHEBI:29033"/>
        <dbReference type="ChEBI" id="CHEBI:29034"/>
        <dbReference type="EC" id="7.1.1.9"/>
    </reaction>
</comment>
<feature type="domain" description="Cytochrome c" evidence="22">
    <location>
        <begin position="376"/>
        <end position="473"/>
    </location>
</feature>
<keyword evidence="6 17" id="KW-0812">Transmembrane</keyword>
<dbReference type="Pfam" id="PF00116">
    <property type="entry name" value="COX2"/>
    <property type="match status" value="1"/>
</dbReference>
<evidence type="ECO:0000256" key="3">
    <source>
        <dbReference type="ARBA" id="ARBA00022448"/>
    </source>
</evidence>
<feature type="transmembrane region" description="Helical" evidence="19">
    <location>
        <begin position="224"/>
        <end position="242"/>
    </location>
</feature>
<feature type="domain" description="Cytochrome oxidase subunit II transmembrane region profile" evidence="21">
    <location>
        <begin position="155"/>
        <end position="254"/>
    </location>
</feature>
<dbReference type="Gene3D" id="3.40.50.2300">
    <property type="match status" value="1"/>
</dbReference>
<keyword evidence="11 16" id="KW-0408">Iron</keyword>
<dbReference type="InterPro" id="IPR001505">
    <property type="entry name" value="Copper_CuA"/>
</dbReference>
<feature type="domain" description="Cytochrome oxidase subunit II copper A binding" evidence="20">
    <location>
        <begin position="255"/>
        <end position="368"/>
    </location>
</feature>
<dbReference type="SUPFAM" id="SSF46626">
    <property type="entry name" value="Cytochrome c"/>
    <property type="match status" value="1"/>
</dbReference>
<gene>
    <name evidence="23" type="primary">coxB</name>
    <name evidence="23" type="ORF">ENT17_02510</name>
</gene>
<evidence type="ECO:0000256" key="12">
    <source>
        <dbReference type="ARBA" id="ARBA00023008"/>
    </source>
</evidence>
<dbReference type="Pfam" id="PF00034">
    <property type="entry name" value="Cytochrom_C"/>
    <property type="match status" value="1"/>
</dbReference>
<evidence type="ECO:0000256" key="17">
    <source>
        <dbReference type="RuleBase" id="RU000456"/>
    </source>
</evidence>
<feature type="transmembrane region" description="Helical" evidence="19">
    <location>
        <begin position="140"/>
        <end position="158"/>
    </location>
</feature>
<keyword evidence="12 18" id="KW-0186">Copper</keyword>
<dbReference type="Gene3D" id="2.60.40.420">
    <property type="entry name" value="Cupredoxins - blue copper proteins"/>
    <property type="match status" value="1"/>
</dbReference>
<dbReference type="InterPro" id="IPR008972">
    <property type="entry name" value="Cupredoxin"/>
</dbReference>
<evidence type="ECO:0000256" key="9">
    <source>
        <dbReference type="ARBA" id="ARBA00022982"/>
    </source>
</evidence>
<dbReference type="GO" id="GO:0042773">
    <property type="term" value="P:ATP synthesis coupled electron transport"/>
    <property type="evidence" value="ECO:0007669"/>
    <property type="project" value="TreeGrafter"/>
</dbReference>
<sequence length="473" mass="53093">MSPKTSAPYQRVLIASANPLFGQGLEKMIQRQWKNPQLEIRRVASNEAVLSEMQSWSPDLIILDYDDKAISRAEFLQEFVTGEQPMQVMLVSLKSSGAVVVYDRRTMTPAQAEDWLNLPKFSQTTSEHFPLQRRSSMKHFVIVGVLIAAFTGLIYFLLSNIPLLPIAASVQAQPIDRLFNLHFFMISLLFSLIVVFLGYSLVVFRQKAGDDEEDGVYIKGNNPLEIIWTIIPLGIVIYFAYLGSVSLAETRRADPQALEIKVVAGQWFWRFEYPDYGIVSNAMVMPVNKQALLKLTSLDVIHSFWVPEFRVKQDTLPGENLVRELRVTPTESGEFKVRCAEMCGTSHAYMESLVKVVTQAEFDQWVQDQLAALGTDPVARGEVWARNNGCLSCHSVDGSPNVGPTWKGLYGLTHELTDGSVVTVDDAYLLTAIINPNAQVPKGFVPGVMPQIYKDTIPEQQILEIIEYIKSLK</sequence>
<keyword evidence="13 19" id="KW-0472">Membrane</keyword>
<dbReference type="InterPro" id="IPR045187">
    <property type="entry name" value="CcO_II"/>
</dbReference>
<evidence type="ECO:0000259" key="21">
    <source>
        <dbReference type="PROSITE" id="PS50999"/>
    </source>
</evidence>
<dbReference type="PROSITE" id="PS51007">
    <property type="entry name" value="CYTC"/>
    <property type="match status" value="1"/>
</dbReference>
<evidence type="ECO:0000256" key="7">
    <source>
        <dbReference type="ARBA" id="ARBA00022723"/>
    </source>
</evidence>
<dbReference type="InterPro" id="IPR036257">
    <property type="entry name" value="Cyt_c_oxidase_su2_TM_sf"/>
</dbReference>
<comment type="cofactor">
    <cofactor evidence="18">
        <name>Cu cation</name>
        <dbReference type="ChEBI" id="CHEBI:23378"/>
    </cofactor>
    <text evidence="18">Binds a copper A center.</text>
</comment>
<keyword evidence="23" id="KW-0560">Oxidoreductase</keyword>
<dbReference type="SUPFAM" id="SSF81464">
    <property type="entry name" value="Cytochrome c oxidase subunit II-like, transmembrane region"/>
    <property type="match status" value="1"/>
</dbReference>
<organism evidence="23">
    <name type="scientific">Bellilinea caldifistulae</name>
    <dbReference type="NCBI Taxonomy" id="360411"/>
    <lineage>
        <taxon>Bacteria</taxon>
        <taxon>Bacillati</taxon>
        <taxon>Chloroflexota</taxon>
        <taxon>Anaerolineae</taxon>
        <taxon>Anaerolineales</taxon>
        <taxon>Anaerolineaceae</taxon>
        <taxon>Bellilinea</taxon>
    </lineage>
</organism>
<dbReference type="PANTHER" id="PTHR22888:SF9">
    <property type="entry name" value="CYTOCHROME C OXIDASE SUBUNIT 2"/>
    <property type="match status" value="1"/>
</dbReference>
<keyword evidence="3 17" id="KW-0813">Transport</keyword>
<evidence type="ECO:0000256" key="5">
    <source>
        <dbReference type="ARBA" id="ARBA00022660"/>
    </source>
</evidence>
<name>A0A7C4Q2J0_9CHLR</name>
<dbReference type="AlphaFoldDB" id="A0A7C4Q2J0"/>
<dbReference type="PANTHER" id="PTHR22888">
    <property type="entry name" value="CYTOCHROME C OXIDASE, SUBUNIT II"/>
    <property type="match status" value="1"/>
</dbReference>
<evidence type="ECO:0000313" key="23">
    <source>
        <dbReference type="EMBL" id="HGS86469.1"/>
    </source>
</evidence>
<protein>
    <recommendedName>
        <fullName evidence="18">Cytochrome c oxidase subunit 2</fullName>
        <ecNumber evidence="18">7.1.1.9</ecNumber>
    </recommendedName>
</protein>
<dbReference type="PROSITE" id="PS50999">
    <property type="entry name" value="COX2_TM"/>
    <property type="match status" value="1"/>
</dbReference>
<dbReference type="InterPro" id="IPR014222">
    <property type="entry name" value="Cyt_c_oxidase_su2"/>
</dbReference>
<evidence type="ECO:0000256" key="2">
    <source>
        <dbReference type="ARBA" id="ARBA00007866"/>
    </source>
</evidence>
<reference evidence="23" key="1">
    <citation type="journal article" date="2020" name="mSystems">
        <title>Genome- and Community-Level Interaction Insights into Carbon Utilization and Element Cycling Functions of Hydrothermarchaeota in Hydrothermal Sediment.</title>
        <authorList>
            <person name="Zhou Z."/>
            <person name="Liu Y."/>
            <person name="Xu W."/>
            <person name="Pan J."/>
            <person name="Luo Z.H."/>
            <person name="Li M."/>
        </authorList>
    </citation>
    <scope>NUCLEOTIDE SEQUENCE [LARGE SCALE GENOMIC DNA]</scope>
    <source>
        <strain evidence="23">SpSt-556</strain>
    </source>
</reference>
<dbReference type="InterPro" id="IPR036909">
    <property type="entry name" value="Cyt_c-like_dom_sf"/>
</dbReference>
<keyword evidence="8" id="KW-1278">Translocase</keyword>
<evidence type="ECO:0000256" key="6">
    <source>
        <dbReference type="ARBA" id="ARBA00022692"/>
    </source>
</evidence>
<dbReference type="GO" id="GO:0005886">
    <property type="term" value="C:plasma membrane"/>
    <property type="evidence" value="ECO:0007669"/>
    <property type="project" value="UniProtKB-SubCell"/>
</dbReference>
<evidence type="ECO:0000259" key="22">
    <source>
        <dbReference type="PROSITE" id="PS51007"/>
    </source>
</evidence>
<comment type="similarity">
    <text evidence="2 17">Belongs to the cytochrome c oxidase subunit 2 family.</text>
</comment>
<dbReference type="Gene3D" id="1.10.287.90">
    <property type="match status" value="1"/>
</dbReference>
<evidence type="ECO:0000256" key="8">
    <source>
        <dbReference type="ARBA" id="ARBA00022967"/>
    </source>
</evidence>
<dbReference type="SUPFAM" id="SSF49503">
    <property type="entry name" value="Cupredoxins"/>
    <property type="match status" value="1"/>
</dbReference>
<dbReference type="GO" id="GO:0020037">
    <property type="term" value="F:heme binding"/>
    <property type="evidence" value="ECO:0007669"/>
    <property type="project" value="InterPro"/>
</dbReference>
<evidence type="ECO:0000256" key="13">
    <source>
        <dbReference type="ARBA" id="ARBA00023136"/>
    </source>
</evidence>
<dbReference type="InterPro" id="IPR011759">
    <property type="entry name" value="Cyt_c_oxidase_su2_TM_dom"/>
</dbReference>
<comment type="caution">
    <text evidence="23">The sequence shown here is derived from an EMBL/GenBank/DDBJ whole genome shotgun (WGS) entry which is preliminary data.</text>
</comment>
<evidence type="ECO:0000256" key="16">
    <source>
        <dbReference type="PROSITE-ProRule" id="PRU00433"/>
    </source>
</evidence>
<evidence type="ECO:0000256" key="1">
    <source>
        <dbReference type="ARBA" id="ARBA00004141"/>
    </source>
</evidence>
<dbReference type="InterPro" id="IPR009056">
    <property type="entry name" value="Cyt_c-like_dom"/>
</dbReference>
<dbReference type="CDD" id="cd13919">
    <property type="entry name" value="CuRO_HCO_II_like_5"/>
    <property type="match status" value="1"/>
</dbReference>
<dbReference type="Pfam" id="PF02790">
    <property type="entry name" value="COX2_TM"/>
    <property type="match status" value="1"/>
</dbReference>
<keyword evidence="4 16" id="KW-0349">Heme</keyword>
<dbReference type="PROSITE" id="PS50857">
    <property type="entry name" value="COX2_CUA"/>
    <property type="match status" value="1"/>
</dbReference>
<feature type="transmembrane region" description="Helical" evidence="19">
    <location>
        <begin position="178"/>
        <end position="204"/>
    </location>
</feature>
<dbReference type="PROSITE" id="PS00078">
    <property type="entry name" value="COX2"/>
    <property type="match status" value="1"/>
</dbReference>
<dbReference type="EMBL" id="DSXR01000032">
    <property type="protein sequence ID" value="HGS86469.1"/>
    <property type="molecule type" value="Genomic_DNA"/>
</dbReference>
<dbReference type="EC" id="7.1.1.9" evidence="18"/>
<dbReference type="InterPro" id="IPR002429">
    <property type="entry name" value="CcO_II-like_C"/>
</dbReference>
<evidence type="ECO:0000256" key="4">
    <source>
        <dbReference type="ARBA" id="ARBA00022617"/>
    </source>
</evidence>
<comment type="function">
    <text evidence="14 18">Subunits I and II form the functional core of the enzyme complex. Electrons originating in cytochrome c are transferred via heme a and Cu(A) to the binuclear center formed by heme a3 and Cu(B).</text>
</comment>
<evidence type="ECO:0000256" key="14">
    <source>
        <dbReference type="ARBA" id="ARBA00024688"/>
    </source>
</evidence>
<dbReference type="GO" id="GO:0005507">
    <property type="term" value="F:copper ion binding"/>
    <property type="evidence" value="ECO:0007669"/>
    <property type="project" value="InterPro"/>
</dbReference>
<accession>A0A7C4Q2J0</accession>
<dbReference type="GO" id="GO:0016491">
    <property type="term" value="F:oxidoreductase activity"/>
    <property type="evidence" value="ECO:0007669"/>
    <property type="project" value="UniProtKB-KW"/>
</dbReference>
<dbReference type="Gene3D" id="1.10.760.10">
    <property type="entry name" value="Cytochrome c-like domain"/>
    <property type="match status" value="1"/>
</dbReference>
<evidence type="ECO:0000256" key="10">
    <source>
        <dbReference type="ARBA" id="ARBA00022989"/>
    </source>
</evidence>
<proteinExistence type="inferred from homology"/>
<evidence type="ECO:0000259" key="20">
    <source>
        <dbReference type="PROSITE" id="PS50857"/>
    </source>
</evidence>
<keyword evidence="9 17" id="KW-0249">Electron transport</keyword>
<keyword evidence="10 19" id="KW-1133">Transmembrane helix</keyword>
<evidence type="ECO:0000256" key="11">
    <source>
        <dbReference type="ARBA" id="ARBA00023004"/>
    </source>
</evidence>
<dbReference type="GO" id="GO:0004129">
    <property type="term" value="F:cytochrome-c oxidase activity"/>
    <property type="evidence" value="ECO:0007669"/>
    <property type="project" value="UniProtKB-EC"/>
</dbReference>
<keyword evidence="5 17" id="KW-0679">Respiratory chain</keyword>
<evidence type="ECO:0000256" key="18">
    <source>
        <dbReference type="RuleBase" id="RU004024"/>
    </source>
</evidence>
<comment type="subcellular location">
    <subcellularLocation>
        <location evidence="17">Cell membrane</location>
        <topology evidence="17">Multi-pass membrane protein</topology>
    </subcellularLocation>
    <subcellularLocation>
        <location evidence="1">Membrane</location>
        <topology evidence="1">Multi-pass membrane protein</topology>
    </subcellularLocation>
</comment>
<keyword evidence="7 16" id="KW-0479">Metal-binding</keyword>
<dbReference type="NCBIfam" id="TIGR02866">
    <property type="entry name" value="CoxB"/>
    <property type="match status" value="1"/>
</dbReference>
<evidence type="ECO:0000256" key="19">
    <source>
        <dbReference type="SAM" id="Phobius"/>
    </source>
</evidence>
<evidence type="ECO:0000256" key="15">
    <source>
        <dbReference type="ARBA" id="ARBA00047816"/>
    </source>
</evidence>